<evidence type="ECO:0000259" key="1">
    <source>
        <dbReference type="Pfam" id="PF01609"/>
    </source>
</evidence>
<feature type="domain" description="Insertion element IS402-like" evidence="2">
    <location>
        <begin position="24"/>
        <end position="97"/>
    </location>
</feature>
<dbReference type="Pfam" id="PF13340">
    <property type="entry name" value="DUF4096"/>
    <property type="match status" value="1"/>
</dbReference>
<dbReference type="Pfam" id="PF01609">
    <property type="entry name" value="DDE_Tnp_1"/>
    <property type="match status" value="1"/>
</dbReference>
<gene>
    <name evidence="3" type="ORF">PSS4_v1_30013</name>
</gene>
<dbReference type="GO" id="GO:0003677">
    <property type="term" value="F:DNA binding"/>
    <property type="evidence" value="ECO:0007669"/>
    <property type="project" value="InterPro"/>
</dbReference>
<feature type="domain" description="Transposase IS4-like" evidence="1">
    <location>
        <begin position="112"/>
        <end position="264"/>
    </location>
</feature>
<protein>
    <submittedName>
        <fullName evidence="3">Mobile element protein</fullName>
    </submittedName>
</protein>
<name>A0A0S4U1D4_RALSL</name>
<evidence type="ECO:0000313" key="3">
    <source>
        <dbReference type="EMBL" id="CUV16068.1"/>
    </source>
</evidence>
<dbReference type="AlphaFoldDB" id="A0A0S4U1D4"/>
<reference evidence="3" key="1">
    <citation type="submission" date="2015-10" db="EMBL/GenBank/DDBJ databases">
        <authorList>
            <person name="Gilbert D.G."/>
        </authorList>
    </citation>
    <scope>NUCLEOTIDE SEQUENCE</scope>
    <source>
        <strain evidence="3">Phyl III-seqv23</strain>
    </source>
</reference>
<sequence length="274" mass="31868">MWKKEDREREAKLARKTKRYPSDLTDIEWAAVQPLLPRAAVRGRRRECDLREVVNALRYLVRAGCGWRMLPHDFPPWQTVYWWFRRLMRRLLFRTLHDVVLMLDRELAGRQPCPSAGVIDSQTVKAPSADKRGYDAAKKIVGRKRHIAVDTDGRLLMVNLTPTDIADSTGALAVLEAVKKRWPGIKHLFADGAYDRTALMDKASTLDFVVEVVRRHEQQTGLAVLPRRWVVERTFGWMVRWRRLVRDYEQRADVSEAMIHIAMSGLLLRRIAHP</sequence>
<organism evidence="3">
    <name type="scientific">Ralstonia solanacearum</name>
    <name type="common">Pseudomonas solanacearum</name>
    <dbReference type="NCBI Taxonomy" id="305"/>
    <lineage>
        <taxon>Bacteria</taxon>
        <taxon>Pseudomonadati</taxon>
        <taxon>Pseudomonadota</taxon>
        <taxon>Betaproteobacteria</taxon>
        <taxon>Burkholderiales</taxon>
        <taxon>Burkholderiaceae</taxon>
        <taxon>Ralstonia</taxon>
        <taxon>Ralstonia solanacearum species complex</taxon>
    </lineage>
</organism>
<dbReference type="GO" id="GO:0004803">
    <property type="term" value="F:transposase activity"/>
    <property type="evidence" value="ECO:0007669"/>
    <property type="project" value="InterPro"/>
</dbReference>
<evidence type="ECO:0000259" key="2">
    <source>
        <dbReference type="Pfam" id="PF13340"/>
    </source>
</evidence>
<accession>A0A0S4U1D4</accession>
<proteinExistence type="predicted"/>
<dbReference type="InterPro" id="IPR002559">
    <property type="entry name" value="Transposase_11"/>
</dbReference>
<dbReference type="PANTHER" id="PTHR30007">
    <property type="entry name" value="PHP DOMAIN PROTEIN"/>
    <property type="match status" value="1"/>
</dbReference>
<dbReference type="InterPro" id="IPR025161">
    <property type="entry name" value="IS402-like_dom"/>
</dbReference>
<dbReference type="PANTHER" id="PTHR30007:SF0">
    <property type="entry name" value="TRANSPOSASE"/>
    <property type="match status" value="1"/>
</dbReference>
<dbReference type="NCBIfam" id="NF033580">
    <property type="entry name" value="transpos_IS5_3"/>
    <property type="match status" value="1"/>
</dbReference>
<dbReference type="EMBL" id="LN899821">
    <property type="protein sequence ID" value="CUV16068.1"/>
    <property type="molecule type" value="Genomic_DNA"/>
</dbReference>
<dbReference type="GO" id="GO:0006313">
    <property type="term" value="P:DNA transposition"/>
    <property type="evidence" value="ECO:0007669"/>
    <property type="project" value="InterPro"/>
</dbReference>